<dbReference type="InterPro" id="IPR016047">
    <property type="entry name" value="M23ase_b-sheet_dom"/>
</dbReference>
<evidence type="ECO:0000259" key="8">
    <source>
        <dbReference type="Pfam" id="PF01551"/>
    </source>
</evidence>
<evidence type="ECO:0000256" key="6">
    <source>
        <dbReference type="ARBA" id="ARBA00023049"/>
    </source>
</evidence>
<evidence type="ECO:0000313" key="9">
    <source>
        <dbReference type="EMBL" id="QCY46232.1"/>
    </source>
</evidence>
<dbReference type="Gene3D" id="2.70.70.10">
    <property type="entry name" value="Glucose Permease (Domain IIA)"/>
    <property type="match status" value="1"/>
</dbReference>
<organism evidence="9 10">
    <name type="scientific">Glutamicibacter creatinolyticus</name>
    <dbReference type="NCBI Taxonomy" id="162496"/>
    <lineage>
        <taxon>Bacteria</taxon>
        <taxon>Bacillati</taxon>
        <taxon>Actinomycetota</taxon>
        <taxon>Actinomycetes</taxon>
        <taxon>Micrococcales</taxon>
        <taxon>Micrococcaceae</taxon>
        <taxon>Glutamicibacter</taxon>
    </lineage>
</organism>
<protein>
    <recommendedName>
        <fullName evidence="8">M23ase beta-sheet core domain-containing protein</fullName>
    </recommendedName>
</protein>
<proteinExistence type="predicted"/>
<dbReference type="GO" id="GO:0004222">
    <property type="term" value="F:metalloendopeptidase activity"/>
    <property type="evidence" value="ECO:0007669"/>
    <property type="project" value="TreeGrafter"/>
</dbReference>
<dbReference type="EMBL" id="CP034412">
    <property type="protein sequence ID" value="QCY46232.1"/>
    <property type="molecule type" value="Genomic_DNA"/>
</dbReference>
<dbReference type="InterPro" id="IPR050570">
    <property type="entry name" value="Cell_wall_metabolism_enzyme"/>
</dbReference>
<accession>A0A5B7WQK6</accession>
<dbReference type="AlphaFoldDB" id="A0A5B7WQK6"/>
<evidence type="ECO:0000256" key="7">
    <source>
        <dbReference type="SAM" id="MobiDB-lite"/>
    </source>
</evidence>
<feature type="domain" description="M23ase beta-sheet core" evidence="8">
    <location>
        <begin position="240"/>
        <end position="334"/>
    </location>
</feature>
<sequence length="338" mass="35535">MRGKVLAESKPSGRRRAEGVELDPTFEILNDVASRPAGRRARRSAASDVAPAEQRDYAGRRFESIQRYGVSPQQADLASKFAENIVPLSAAKTAEAPVPASDDLIEELRSVKRPKSRLGFTHKVAAVAAVSGLTLAAVTPYLDGADPQKAEASAQRTATSAVVDVQAPGNSGLEVERAALTSDRSEEVKKEEKFSEVLTAAGGDISRIATPGLLDRPVDSNRITSPFGHRKNPTGPGFMSHSGLDYGVACGTPVKATASGTVTVSGWAGHSGKRVTLSHGNGLETGYSHNSSLKVEVGQKVERGQVIALSGTTGNSTGCHVHYEVIVDGKFQNPAGWL</sequence>
<dbReference type="Pfam" id="PF01551">
    <property type="entry name" value="Peptidase_M23"/>
    <property type="match status" value="1"/>
</dbReference>
<evidence type="ECO:0000256" key="5">
    <source>
        <dbReference type="ARBA" id="ARBA00022833"/>
    </source>
</evidence>
<evidence type="ECO:0000256" key="4">
    <source>
        <dbReference type="ARBA" id="ARBA00022801"/>
    </source>
</evidence>
<evidence type="ECO:0000256" key="3">
    <source>
        <dbReference type="ARBA" id="ARBA00022723"/>
    </source>
</evidence>
<keyword evidence="10" id="KW-1185">Reference proteome</keyword>
<dbReference type="PANTHER" id="PTHR21666:SF288">
    <property type="entry name" value="CELL DIVISION PROTEIN YTFB"/>
    <property type="match status" value="1"/>
</dbReference>
<feature type="region of interest" description="Disordered" evidence="7">
    <location>
        <begin position="211"/>
        <end position="234"/>
    </location>
</feature>
<name>A0A5B7WQK6_9MICC</name>
<dbReference type="Proteomes" id="UP000307000">
    <property type="component" value="Chromosome"/>
</dbReference>
<dbReference type="KEGG" id="gcr:GcLGCM259_0466"/>
<keyword evidence="5" id="KW-0862">Zinc</keyword>
<keyword evidence="6" id="KW-0482">Metalloprotease</keyword>
<comment type="cofactor">
    <cofactor evidence="1">
        <name>Zn(2+)</name>
        <dbReference type="ChEBI" id="CHEBI:29105"/>
    </cofactor>
</comment>
<keyword evidence="2" id="KW-0645">Protease</keyword>
<dbReference type="SUPFAM" id="SSF51261">
    <property type="entry name" value="Duplicated hybrid motif"/>
    <property type="match status" value="1"/>
</dbReference>
<dbReference type="InterPro" id="IPR011055">
    <property type="entry name" value="Dup_hybrid_motif"/>
</dbReference>
<keyword evidence="3" id="KW-0479">Metal-binding</keyword>
<dbReference type="GO" id="GO:0006508">
    <property type="term" value="P:proteolysis"/>
    <property type="evidence" value="ECO:0007669"/>
    <property type="project" value="UniProtKB-KW"/>
</dbReference>
<dbReference type="CDD" id="cd12797">
    <property type="entry name" value="M23_peptidase"/>
    <property type="match status" value="1"/>
</dbReference>
<evidence type="ECO:0000256" key="2">
    <source>
        <dbReference type="ARBA" id="ARBA00022670"/>
    </source>
</evidence>
<gene>
    <name evidence="9" type="ORF">GcLGCM259_0466</name>
</gene>
<dbReference type="PANTHER" id="PTHR21666">
    <property type="entry name" value="PEPTIDASE-RELATED"/>
    <property type="match status" value="1"/>
</dbReference>
<evidence type="ECO:0000256" key="1">
    <source>
        <dbReference type="ARBA" id="ARBA00001947"/>
    </source>
</evidence>
<reference evidence="9 10" key="1">
    <citation type="submission" date="2018-12" db="EMBL/GenBank/DDBJ databases">
        <title>Complete Genome Sequence of Glutamicibacter creatinolyticus strain LGCM259,isolated from an abscess of a 12-year-old mare in Italy.</title>
        <authorList>
            <person name="Santos R.G."/>
            <person name="Silva A.L."/>
            <person name="Seyffert N."/>
            <person name="Castro T.L.P."/>
            <person name="Attili A.R."/>
            <person name="Rifici C."/>
            <person name="Mazzullo G."/>
            <person name="Brenig B."/>
            <person name="Venanzi F."/>
            <person name="Azevedo V."/>
        </authorList>
    </citation>
    <scope>NUCLEOTIDE SEQUENCE [LARGE SCALE GENOMIC DNA]</scope>
    <source>
        <strain evidence="9 10">LGCM 259</strain>
    </source>
</reference>
<dbReference type="GO" id="GO:0046872">
    <property type="term" value="F:metal ion binding"/>
    <property type="evidence" value="ECO:0007669"/>
    <property type="project" value="UniProtKB-KW"/>
</dbReference>
<evidence type="ECO:0000313" key="10">
    <source>
        <dbReference type="Proteomes" id="UP000307000"/>
    </source>
</evidence>
<keyword evidence="4" id="KW-0378">Hydrolase</keyword>